<proteinExistence type="predicted"/>
<feature type="region of interest" description="Disordered" evidence="1">
    <location>
        <begin position="59"/>
        <end position="81"/>
    </location>
</feature>
<organism evidence="2">
    <name type="scientific">Lotharella oceanica</name>
    <dbReference type="NCBI Taxonomy" id="641309"/>
    <lineage>
        <taxon>Eukaryota</taxon>
        <taxon>Sar</taxon>
        <taxon>Rhizaria</taxon>
        <taxon>Cercozoa</taxon>
        <taxon>Chlorarachniophyceae</taxon>
        <taxon>Lotharella</taxon>
    </lineage>
</organism>
<accession>A0A7S2TH91</accession>
<sequence>MDLSRVREGGSRGRGGSLLWSPPSGTASPTGIAAGLPRGLGGVGNLTNLSSLRVIGGRRQLGGYPSRDPSDSARGMGGGNLFEPLTMSDLARGGGGGSLDSRSVGMILREWTVHKWSPSSDFREKVMEQLGHAKSFSPVCLSK</sequence>
<name>A0A7S2TH91_9EUKA</name>
<gene>
    <name evidence="2" type="ORF">LSP00402_LOCUS2892</name>
</gene>
<dbReference type="EMBL" id="HBHP01004633">
    <property type="protein sequence ID" value="CAD9749809.1"/>
    <property type="molecule type" value="Transcribed_RNA"/>
</dbReference>
<dbReference type="AlphaFoldDB" id="A0A7S2TH91"/>
<feature type="compositionally biased region" description="Basic and acidic residues" evidence="1">
    <location>
        <begin position="1"/>
        <end position="11"/>
    </location>
</feature>
<feature type="region of interest" description="Disordered" evidence="1">
    <location>
        <begin position="1"/>
        <end position="33"/>
    </location>
</feature>
<evidence type="ECO:0000313" key="2">
    <source>
        <dbReference type="EMBL" id="CAD9749809.1"/>
    </source>
</evidence>
<protein>
    <submittedName>
        <fullName evidence="2">Uncharacterized protein</fullName>
    </submittedName>
</protein>
<reference evidence="2" key="1">
    <citation type="submission" date="2021-01" db="EMBL/GenBank/DDBJ databases">
        <authorList>
            <person name="Corre E."/>
            <person name="Pelletier E."/>
            <person name="Niang G."/>
            <person name="Scheremetjew M."/>
            <person name="Finn R."/>
            <person name="Kale V."/>
            <person name="Holt S."/>
            <person name="Cochrane G."/>
            <person name="Meng A."/>
            <person name="Brown T."/>
            <person name="Cohen L."/>
        </authorList>
    </citation>
    <scope>NUCLEOTIDE SEQUENCE</scope>
    <source>
        <strain evidence="2">CCMP622</strain>
    </source>
</reference>
<evidence type="ECO:0000256" key="1">
    <source>
        <dbReference type="SAM" id="MobiDB-lite"/>
    </source>
</evidence>